<feature type="domain" description="VWFA" evidence="3">
    <location>
        <begin position="95"/>
        <end position="295"/>
    </location>
</feature>
<feature type="compositionally biased region" description="Polar residues" evidence="1">
    <location>
        <begin position="508"/>
        <end position="520"/>
    </location>
</feature>
<accession>A0A3B0Z8C6</accession>
<feature type="compositionally biased region" description="Polar residues" evidence="1">
    <location>
        <begin position="543"/>
        <end position="566"/>
    </location>
</feature>
<evidence type="ECO:0000256" key="2">
    <source>
        <dbReference type="SAM" id="Phobius"/>
    </source>
</evidence>
<feature type="transmembrane region" description="Helical" evidence="2">
    <location>
        <begin position="12"/>
        <end position="29"/>
    </location>
</feature>
<dbReference type="InterPro" id="IPR050768">
    <property type="entry name" value="UPF0353/GerABKA_families"/>
</dbReference>
<keyword evidence="2" id="KW-0812">Transmembrane</keyword>
<dbReference type="SUPFAM" id="SSF53300">
    <property type="entry name" value="vWA-like"/>
    <property type="match status" value="1"/>
</dbReference>
<dbReference type="PROSITE" id="PS50005">
    <property type="entry name" value="TPR"/>
    <property type="match status" value="1"/>
</dbReference>
<dbReference type="InterPro" id="IPR019734">
    <property type="entry name" value="TPR_rpt"/>
</dbReference>
<dbReference type="Pfam" id="PF13519">
    <property type="entry name" value="VWA_2"/>
    <property type="match status" value="1"/>
</dbReference>
<feature type="transmembrane region" description="Helical" evidence="2">
    <location>
        <begin position="63"/>
        <end position="83"/>
    </location>
</feature>
<feature type="compositionally biased region" description="Acidic residues" evidence="1">
    <location>
        <begin position="459"/>
        <end position="475"/>
    </location>
</feature>
<dbReference type="PANTHER" id="PTHR22550">
    <property type="entry name" value="SPORE GERMINATION PROTEIN"/>
    <property type="match status" value="1"/>
</dbReference>
<keyword evidence="2" id="KW-1133">Transmembrane helix</keyword>
<dbReference type="SMART" id="SM00327">
    <property type="entry name" value="VWA"/>
    <property type="match status" value="1"/>
</dbReference>
<keyword evidence="2" id="KW-0472">Membrane</keyword>
<protein>
    <submittedName>
        <fullName evidence="4">Aerotolerance protein BatB / Aerotolerance protein BatC</fullName>
    </submittedName>
</protein>
<dbReference type="InterPro" id="IPR036465">
    <property type="entry name" value="vWFA_dom_sf"/>
</dbReference>
<dbReference type="SMART" id="SM00028">
    <property type="entry name" value="TPR"/>
    <property type="match status" value="1"/>
</dbReference>
<dbReference type="InterPro" id="IPR002035">
    <property type="entry name" value="VWF_A"/>
</dbReference>
<dbReference type="PROSITE" id="PS50234">
    <property type="entry name" value="VWFA"/>
    <property type="match status" value="1"/>
</dbReference>
<name>A0A3B0Z8C6_9ZZZZ</name>
<organism evidence="4">
    <name type="scientific">hydrothermal vent metagenome</name>
    <dbReference type="NCBI Taxonomy" id="652676"/>
    <lineage>
        <taxon>unclassified sequences</taxon>
        <taxon>metagenomes</taxon>
        <taxon>ecological metagenomes</taxon>
    </lineage>
</organism>
<dbReference type="SUPFAM" id="SSF48452">
    <property type="entry name" value="TPR-like"/>
    <property type="match status" value="1"/>
</dbReference>
<dbReference type="AlphaFoldDB" id="A0A3B0Z8C6"/>
<dbReference type="Pfam" id="PF00515">
    <property type="entry name" value="TPR_1"/>
    <property type="match status" value="1"/>
</dbReference>
<proteinExistence type="predicted"/>
<evidence type="ECO:0000256" key="1">
    <source>
        <dbReference type="SAM" id="MobiDB-lite"/>
    </source>
</evidence>
<dbReference type="InterPro" id="IPR011990">
    <property type="entry name" value="TPR-like_helical_dom_sf"/>
</dbReference>
<dbReference type="EMBL" id="UOFO01000022">
    <property type="protein sequence ID" value="VAW83717.1"/>
    <property type="molecule type" value="Genomic_DNA"/>
</dbReference>
<dbReference type="PANTHER" id="PTHR22550:SF14">
    <property type="entry name" value="VWFA DOMAIN-CONTAINING PROTEIN"/>
    <property type="match status" value="1"/>
</dbReference>
<dbReference type="PROSITE" id="PS50293">
    <property type="entry name" value="TPR_REGION"/>
    <property type="match status" value="1"/>
</dbReference>
<evidence type="ECO:0000259" key="3">
    <source>
        <dbReference type="PROSITE" id="PS50234"/>
    </source>
</evidence>
<dbReference type="Gene3D" id="1.25.40.10">
    <property type="entry name" value="Tetratricopeptide repeat domain"/>
    <property type="match status" value="1"/>
</dbReference>
<feature type="compositionally biased region" description="Basic and acidic residues" evidence="1">
    <location>
        <begin position="498"/>
        <end position="507"/>
    </location>
</feature>
<gene>
    <name evidence="4" type="ORF">MNBD_GAMMA16-1222</name>
</gene>
<evidence type="ECO:0000313" key="4">
    <source>
        <dbReference type="EMBL" id="VAW83717.1"/>
    </source>
</evidence>
<sequence>MINFEDFHLLRPLWLLALVPLALLIVWLFQQKKTNNSWIKLCDTHLLPHLLQGSPTPQRLRPFLILACIWLLGVIALSGPASIKLPQPLFQTALYRVIILDLSRSMDASDLAPSRLSRAKIKLHELLQRNQDGQIALVVYANNAYVVSPLTQDSATIAALVPSLTTSLMPEQGSNTTAALTTAISLLPRSQNAHNEIILLTDGLDDPASALHIAQELKQQDITLFILGIGTKEGAPIPLQGGFLKDRQGNIVIPKLAPDNLQQLANAGGGRYVTISSDNRDIDILNTSSLFYEATLAEQQDLTNNNQWRDDGPWLLLLIAPLALLFFRRGILFVVPFIIITLPQPSYAFEWEDLFSRPDQQGQQTFNQQEHKKAAEQFNDPAWKASAYYKAQDYEKAAQHYRGINTQNGHYNLGNALAKQGKFQEAVNAYDEALKLNPEHENALYNQKLVQNLLKEQDQEQEQESDDASEDGDEHDSDKSESQDGNEDGENEQQNSDAQKEQDKNEGENNQESTSAQQNDAAKETPEEQQGQAEETTEDNKNQDGQTQEQTATEQVDQVQTESEQALEQWLRRIPDDPGGLLRRKFHLENLRRPNAANNSNNEW</sequence>
<reference evidence="4" key="1">
    <citation type="submission" date="2018-06" db="EMBL/GenBank/DDBJ databases">
        <authorList>
            <person name="Zhirakovskaya E."/>
        </authorList>
    </citation>
    <scope>NUCLEOTIDE SEQUENCE</scope>
</reference>
<dbReference type="Gene3D" id="3.40.50.410">
    <property type="entry name" value="von Willebrand factor, type A domain"/>
    <property type="match status" value="1"/>
</dbReference>
<feature type="region of interest" description="Disordered" evidence="1">
    <location>
        <begin position="456"/>
        <end position="581"/>
    </location>
</feature>